<keyword evidence="1" id="KW-1133">Transmembrane helix</keyword>
<proteinExistence type="predicted"/>
<accession>A0ABR4I9J6</accession>
<evidence type="ECO:0000256" key="1">
    <source>
        <dbReference type="SAM" id="Phobius"/>
    </source>
</evidence>
<feature type="transmembrane region" description="Helical" evidence="1">
    <location>
        <begin position="46"/>
        <end position="66"/>
    </location>
</feature>
<gene>
    <name evidence="3" type="ORF">BDW59DRAFT_163195</name>
</gene>
<name>A0ABR4I9J6_9EURO</name>
<organism evidence="3 4">
    <name type="scientific">Aspergillus cavernicola</name>
    <dbReference type="NCBI Taxonomy" id="176166"/>
    <lineage>
        <taxon>Eukaryota</taxon>
        <taxon>Fungi</taxon>
        <taxon>Dikarya</taxon>
        <taxon>Ascomycota</taxon>
        <taxon>Pezizomycotina</taxon>
        <taxon>Eurotiomycetes</taxon>
        <taxon>Eurotiomycetidae</taxon>
        <taxon>Eurotiales</taxon>
        <taxon>Aspergillaceae</taxon>
        <taxon>Aspergillus</taxon>
        <taxon>Aspergillus subgen. Nidulantes</taxon>
    </lineage>
</organism>
<reference evidence="3 4" key="1">
    <citation type="submission" date="2024-07" db="EMBL/GenBank/DDBJ databases">
        <title>Section-level genome sequencing and comparative genomics of Aspergillus sections Usti and Cavernicolus.</title>
        <authorList>
            <consortium name="Lawrence Berkeley National Laboratory"/>
            <person name="Nybo J.L."/>
            <person name="Vesth T.C."/>
            <person name="Theobald S."/>
            <person name="Frisvad J.C."/>
            <person name="Larsen T.O."/>
            <person name="Kjaerboelling I."/>
            <person name="Rothschild-Mancinelli K."/>
            <person name="Lyhne E.K."/>
            <person name="Kogle M.E."/>
            <person name="Barry K."/>
            <person name="Clum A."/>
            <person name="Na H."/>
            <person name="Ledsgaard L."/>
            <person name="Lin J."/>
            <person name="Lipzen A."/>
            <person name="Kuo A."/>
            <person name="Riley R."/>
            <person name="Mondo S."/>
            <person name="LaButti K."/>
            <person name="Haridas S."/>
            <person name="Pangalinan J."/>
            <person name="Salamov A.A."/>
            <person name="Simmons B.A."/>
            <person name="Magnuson J.K."/>
            <person name="Chen J."/>
            <person name="Drula E."/>
            <person name="Henrissat B."/>
            <person name="Wiebenga A."/>
            <person name="Lubbers R.J."/>
            <person name="Gomes A.C."/>
            <person name="Makela M.R."/>
            <person name="Stajich J."/>
            <person name="Grigoriev I.V."/>
            <person name="Mortensen U.H."/>
            <person name="De vries R.P."/>
            <person name="Baker S.E."/>
            <person name="Andersen M.R."/>
        </authorList>
    </citation>
    <scope>NUCLEOTIDE SEQUENCE [LARGE SCALE GENOMIC DNA]</scope>
    <source>
        <strain evidence="3 4">CBS 600.67</strain>
    </source>
</reference>
<feature type="transmembrane region" description="Helical" evidence="1">
    <location>
        <begin position="141"/>
        <end position="160"/>
    </location>
</feature>
<feature type="domain" description="Linalool dehydratase/isomerase" evidence="2">
    <location>
        <begin position="241"/>
        <end position="544"/>
    </location>
</feature>
<dbReference type="EMBL" id="JBFXLS010000051">
    <property type="protein sequence ID" value="KAL2823617.1"/>
    <property type="molecule type" value="Genomic_DNA"/>
</dbReference>
<evidence type="ECO:0000313" key="4">
    <source>
        <dbReference type="Proteomes" id="UP001610335"/>
    </source>
</evidence>
<evidence type="ECO:0000313" key="3">
    <source>
        <dbReference type="EMBL" id="KAL2823617.1"/>
    </source>
</evidence>
<dbReference type="InterPro" id="IPR041411">
    <property type="entry name" value="Ldi"/>
</dbReference>
<dbReference type="Pfam" id="PF18566">
    <property type="entry name" value="Ldi"/>
    <property type="match status" value="1"/>
</dbReference>
<dbReference type="Proteomes" id="UP001610335">
    <property type="component" value="Unassembled WGS sequence"/>
</dbReference>
<keyword evidence="1" id="KW-0812">Transmembrane</keyword>
<keyword evidence="4" id="KW-1185">Reference proteome</keyword>
<keyword evidence="1" id="KW-0472">Membrane</keyword>
<protein>
    <recommendedName>
        <fullName evidence="2">Linalool dehydratase/isomerase domain-containing protein</fullName>
    </recommendedName>
</protein>
<evidence type="ECO:0000259" key="2">
    <source>
        <dbReference type="Pfam" id="PF18566"/>
    </source>
</evidence>
<comment type="caution">
    <text evidence="3">The sequence shown here is derived from an EMBL/GenBank/DDBJ whole genome shotgun (WGS) entry which is preliminary data.</text>
</comment>
<sequence length="665" mass="74608">MTIQRPRVNPLRMTNNNKDTMVPFDEYISAQAGQGDHRKRIQARTVTCWSVLAVVGLASFTPNQFLTISPKARAAALSLVFPGAGYLACFNLKGAVMLALTYLFLPLCLVAWFGAGGLGFPLALWLLSIGGAYWAASPDVVWRHAGWLAVTLLLSFFLYLNRYSATVRRRAALRRDHRNQNLPSFLETIKGSAVSPPPEAERELTLEELRWVQWLFDVGMQAIDDFSNYGIIDQFQTASLRYQVYELMYCLAIYQGIYAPNFHGHCSAIYRRTIAKSLTPRVLGFWKWESLWGKFKTDFNPVREDNIMVTGFVLQAAALYTSNTGDMRYTKPGSLTFNVSDKHSYQYDIHSLSRALVSQWVANPYTLFSCEPNWIYSPCNLQGMVGQVIYDRTFGTSHATNLQSKFEDSFTSEFMEPDGSILPIRSELTGFTIPGLCGVLTDLVNAMMCRGHLDHVARRMWAIFRNSNLRFNERDELELVGLVGADMVDPGNYKSSPYSMLPAVAHTAGEFGDEQVRRKALEKLNKEMTPEVSKTGSVRWPTNQASFVTTTGTVKAMLLRKEDWRRLVTEGPSEMALKGPILDQVPYPGVLVAKARSHTSHDLHLVLYPSGRPGRFEIGIRRLRPNANYIVNEHALSVTTDADGNATLDIFIDGRTVVTIDPVGE</sequence>
<feature type="transmembrane region" description="Helical" evidence="1">
    <location>
        <begin position="102"/>
        <end position="135"/>
    </location>
</feature>